<dbReference type="Gene3D" id="3.90.1640.10">
    <property type="entry name" value="inorganic pyrophosphatase (n-terminal core)"/>
    <property type="match status" value="1"/>
</dbReference>
<protein>
    <submittedName>
        <fullName evidence="4">PRUNE</fullName>
    </submittedName>
</protein>
<keyword evidence="5" id="KW-1185">Reference proteome</keyword>
<name>A0ABY6K5J8_9ARAC</name>
<evidence type="ECO:0000256" key="1">
    <source>
        <dbReference type="ARBA" id="ARBA00010331"/>
    </source>
</evidence>
<reference evidence="4 5" key="1">
    <citation type="submission" date="2022-01" db="EMBL/GenBank/DDBJ databases">
        <title>A chromosomal length assembly of Cordylochernes scorpioides.</title>
        <authorList>
            <person name="Zeh D."/>
            <person name="Zeh J."/>
        </authorList>
    </citation>
    <scope>NUCLEOTIDE SEQUENCE [LARGE SCALE GENOMIC DNA]</scope>
    <source>
        <strain evidence="4">IN4F17</strain>
        <tissue evidence="4">Whole Body</tissue>
    </source>
</reference>
<dbReference type="PANTHER" id="PTHR12112:SF39">
    <property type="entry name" value="EG:152A3.5 PROTEIN (FBGN0003116_PN PROTEIN)"/>
    <property type="match status" value="1"/>
</dbReference>
<dbReference type="InterPro" id="IPR038763">
    <property type="entry name" value="DHH_sf"/>
</dbReference>
<dbReference type="Pfam" id="PF02833">
    <property type="entry name" value="DHHA2"/>
    <property type="match status" value="1"/>
</dbReference>
<dbReference type="InterPro" id="IPR038222">
    <property type="entry name" value="DHHA2_dom_sf"/>
</dbReference>
<feature type="domain" description="DHHA2" evidence="3">
    <location>
        <begin position="237"/>
        <end position="383"/>
    </location>
</feature>
<gene>
    <name evidence="4" type="ORF">LAZ67_2006621</name>
</gene>
<dbReference type="Gene3D" id="3.10.310.20">
    <property type="entry name" value="DHHA2 domain"/>
    <property type="match status" value="1"/>
</dbReference>
<dbReference type="SMART" id="SM01131">
    <property type="entry name" value="DHHA2"/>
    <property type="match status" value="1"/>
</dbReference>
<evidence type="ECO:0000313" key="5">
    <source>
        <dbReference type="Proteomes" id="UP001235939"/>
    </source>
</evidence>
<evidence type="ECO:0000259" key="3">
    <source>
        <dbReference type="SMART" id="SM01131"/>
    </source>
</evidence>
<evidence type="ECO:0000313" key="4">
    <source>
        <dbReference type="EMBL" id="UYV64122.1"/>
    </source>
</evidence>
<feature type="region of interest" description="Disordered" evidence="2">
    <location>
        <begin position="416"/>
        <end position="439"/>
    </location>
</feature>
<dbReference type="PANTHER" id="PTHR12112">
    <property type="entry name" value="BNIP - RELATED"/>
    <property type="match status" value="1"/>
</dbReference>
<dbReference type="Proteomes" id="UP001235939">
    <property type="component" value="Chromosome 02"/>
</dbReference>
<dbReference type="InterPro" id="IPR004097">
    <property type="entry name" value="DHHA2"/>
</dbReference>
<comment type="similarity">
    <text evidence="1">Belongs to the PPase class C family. Prune subfamily.</text>
</comment>
<accession>A0ABY6K5J8</accession>
<sequence length="526" mass="58415">MDTLSIFKYQTFQRRWKKKLNISGPEGQLLFLSLNVTWSGEHWNEASVGELWWVQHAPIRKILTGNDSPSTTAILPMLNIHRQEFRLKTEVAHFLNKCNISPASLIFRSDLDLKELGDKLSLTLVDHNVLPAQDSALEPAVTRIVDHHQLLRPTHYNTAGLETTLEMVGSCSTLVAERLFKAGTVDSITAHLLYGTILMDTVCLSEAAQRTTDKDRDIINRLETVVPSLAGQRNELFQELTAAKSDLSGLTVEEVLKKDLKTISANSHTISMSSIPGLLETFCLRGDFPPSVQKFLQDQGSQAVVLMSFKTTGVNQTTVRRQLGVFSPHPALFSQLVQILQHDANPSLQLTPVHLDIPGLSLFEQKNTAASRKHVMPLLLSHLQTSAFHGTVPTLQVPSSDSDVFVNYDPLVTDDSYPASPRHRSSGRSSLGSSAQNSCPYTPQNSYVEEFLCGIAATLPSFNNKDMVERVKVKRERLGEPLTPHNSFTDRAILPPTPIELDLETLTERVRQKQASMLALAPEVDF</sequence>
<organism evidence="4 5">
    <name type="scientific">Cordylochernes scorpioides</name>
    <dbReference type="NCBI Taxonomy" id="51811"/>
    <lineage>
        <taxon>Eukaryota</taxon>
        <taxon>Metazoa</taxon>
        <taxon>Ecdysozoa</taxon>
        <taxon>Arthropoda</taxon>
        <taxon>Chelicerata</taxon>
        <taxon>Arachnida</taxon>
        <taxon>Pseudoscorpiones</taxon>
        <taxon>Cheliferoidea</taxon>
        <taxon>Chernetidae</taxon>
        <taxon>Cordylochernes</taxon>
    </lineage>
</organism>
<evidence type="ECO:0000256" key="2">
    <source>
        <dbReference type="SAM" id="MobiDB-lite"/>
    </source>
</evidence>
<proteinExistence type="inferred from homology"/>
<dbReference type="SUPFAM" id="SSF64182">
    <property type="entry name" value="DHH phosphoesterases"/>
    <property type="match status" value="1"/>
</dbReference>
<dbReference type="EMBL" id="CP092864">
    <property type="protein sequence ID" value="UYV64122.1"/>
    <property type="molecule type" value="Genomic_DNA"/>
</dbReference>